<organism evidence="2 3">
    <name type="scientific">Lasiosphaeria ovina</name>
    <dbReference type="NCBI Taxonomy" id="92902"/>
    <lineage>
        <taxon>Eukaryota</taxon>
        <taxon>Fungi</taxon>
        <taxon>Dikarya</taxon>
        <taxon>Ascomycota</taxon>
        <taxon>Pezizomycotina</taxon>
        <taxon>Sordariomycetes</taxon>
        <taxon>Sordariomycetidae</taxon>
        <taxon>Sordariales</taxon>
        <taxon>Lasiosphaeriaceae</taxon>
        <taxon>Lasiosphaeria</taxon>
    </lineage>
</organism>
<name>A0AAE0MYQ8_9PEZI</name>
<evidence type="ECO:0000313" key="2">
    <source>
        <dbReference type="EMBL" id="KAK3361330.1"/>
    </source>
</evidence>
<accession>A0AAE0MYQ8</accession>
<proteinExistence type="predicted"/>
<dbReference type="Proteomes" id="UP001287356">
    <property type="component" value="Unassembled WGS sequence"/>
</dbReference>
<feature type="region of interest" description="Disordered" evidence="1">
    <location>
        <begin position="226"/>
        <end position="266"/>
    </location>
</feature>
<evidence type="ECO:0000313" key="3">
    <source>
        <dbReference type="Proteomes" id="UP001287356"/>
    </source>
</evidence>
<protein>
    <submittedName>
        <fullName evidence="2">Uncharacterized protein</fullName>
    </submittedName>
</protein>
<dbReference type="AlphaFoldDB" id="A0AAE0MYQ8"/>
<gene>
    <name evidence="2" type="ORF">B0T24DRAFT_725067</name>
</gene>
<dbReference type="EMBL" id="JAULSN010000012">
    <property type="protein sequence ID" value="KAK3361330.1"/>
    <property type="molecule type" value="Genomic_DNA"/>
</dbReference>
<reference evidence="2" key="2">
    <citation type="submission" date="2023-06" db="EMBL/GenBank/DDBJ databases">
        <authorList>
            <consortium name="Lawrence Berkeley National Laboratory"/>
            <person name="Haridas S."/>
            <person name="Hensen N."/>
            <person name="Bonometti L."/>
            <person name="Westerberg I."/>
            <person name="Brannstrom I.O."/>
            <person name="Guillou S."/>
            <person name="Cros-Aarteil S."/>
            <person name="Calhoun S."/>
            <person name="Kuo A."/>
            <person name="Mondo S."/>
            <person name="Pangilinan J."/>
            <person name="Riley R."/>
            <person name="Labutti K."/>
            <person name="Andreopoulos B."/>
            <person name="Lipzen A."/>
            <person name="Chen C."/>
            <person name="Yanf M."/>
            <person name="Daum C."/>
            <person name="Ng V."/>
            <person name="Clum A."/>
            <person name="Steindorff A."/>
            <person name="Ohm R."/>
            <person name="Martin F."/>
            <person name="Silar P."/>
            <person name="Natvig D."/>
            <person name="Lalanne C."/>
            <person name="Gautier V."/>
            <person name="Ament-Velasquez S.L."/>
            <person name="Kruys A."/>
            <person name="Hutchinson M.I."/>
            <person name="Powell A.J."/>
            <person name="Barry K."/>
            <person name="Miller A.N."/>
            <person name="Grigoriev I.V."/>
            <person name="Debuchy R."/>
            <person name="Gladieux P."/>
            <person name="Thoren M.H."/>
            <person name="Johannesson H."/>
        </authorList>
    </citation>
    <scope>NUCLEOTIDE SEQUENCE</scope>
    <source>
        <strain evidence="2">CBS 958.72</strain>
    </source>
</reference>
<feature type="region of interest" description="Disordered" evidence="1">
    <location>
        <begin position="20"/>
        <end position="39"/>
    </location>
</feature>
<reference evidence="2" key="1">
    <citation type="journal article" date="2023" name="Mol. Phylogenet. Evol.">
        <title>Genome-scale phylogeny and comparative genomics of the fungal order Sordariales.</title>
        <authorList>
            <person name="Hensen N."/>
            <person name="Bonometti L."/>
            <person name="Westerberg I."/>
            <person name="Brannstrom I.O."/>
            <person name="Guillou S."/>
            <person name="Cros-Aarteil S."/>
            <person name="Calhoun S."/>
            <person name="Haridas S."/>
            <person name="Kuo A."/>
            <person name="Mondo S."/>
            <person name="Pangilinan J."/>
            <person name="Riley R."/>
            <person name="LaButti K."/>
            <person name="Andreopoulos B."/>
            <person name="Lipzen A."/>
            <person name="Chen C."/>
            <person name="Yan M."/>
            <person name="Daum C."/>
            <person name="Ng V."/>
            <person name="Clum A."/>
            <person name="Steindorff A."/>
            <person name="Ohm R.A."/>
            <person name="Martin F."/>
            <person name="Silar P."/>
            <person name="Natvig D.O."/>
            <person name="Lalanne C."/>
            <person name="Gautier V."/>
            <person name="Ament-Velasquez S.L."/>
            <person name="Kruys A."/>
            <person name="Hutchinson M.I."/>
            <person name="Powell A.J."/>
            <person name="Barry K."/>
            <person name="Miller A.N."/>
            <person name="Grigoriev I.V."/>
            <person name="Debuchy R."/>
            <person name="Gladieux P."/>
            <person name="Hiltunen Thoren M."/>
            <person name="Johannesson H."/>
        </authorList>
    </citation>
    <scope>NUCLEOTIDE SEQUENCE</scope>
    <source>
        <strain evidence="2">CBS 958.72</strain>
    </source>
</reference>
<keyword evidence="3" id="KW-1185">Reference proteome</keyword>
<sequence length="266" mass="28606">MNPRTVRKFFSATGLKEEEAVPAARNKNNAPTPKKRNSGLAEVRQAIGIKNHEPVVGIRHIQGITGGSADQGAMFKYLITIVSKFRGFPVPQTHFRTLWNICESPLLIKFALYALECAEDGTKLAARDPGHWRWMGVFISIEADYQGGCLAPATTTAGYGAAEGHTDSGQRWDTPAAPTLSSDVAAGCCWPAATAPDSSYHHPTRGRARQFALASFTAVNMRTLPGARTDRAGGADPSAEALDRPQPNPLSACVQNQDADEHVNLL</sequence>
<comment type="caution">
    <text evidence="2">The sequence shown here is derived from an EMBL/GenBank/DDBJ whole genome shotgun (WGS) entry which is preliminary data.</text>
</comment>
<evidence type="ECO:0000256" key="1">
    <source>
        <dbReference type="SAM" id="MobiDB-lite"/>
    </source>
</evidence>